<dbReference type="AlphaFoldDB" id="T0QZZ4"/>
<accession>T0QZZ4</accession>
<reference evidence="3 4" key="1">
    <citation type="submission" date="2012-04" db="EMBL/GenBank/DDBJ databases">
        <title>The Genome Sequence of Saprolegnia declina VS20.</title>
        <authorList>
            <consortium name="The Broad Institute Genome Sequencing Platform"/>
            <person name="Russ C."/>
            <person name="Nusbaum C."/>
            <person name="Tyler B."/>
            <person name="van West P."/>
            <person name="Dieguez-Uribeondo J."/>
            <person name="de Bruijn I."/>
            <person name="Tripathy S."/>
            <person name="Jiang R."/>
            <person name="Young S.K."/>
            <person name="Zeng Q."/>
            <person name="Gargeya S."/>
            <person name="Fitzgerald M."/>
            <person name="Haas B."/>
            <person name="Abouelleil A."/>
            <person name="Alvarado L."/>
            <person name="Arachchi H.M."/>
            <person name="Berlin A."/>
            <person name="Chapman S.B."/>
            <person name="Goldberg J."/>
            <person name="Griggs A."/>
            <person name="Gujja S."/>
            <person name="Hansen M."/>
            <person name="Howarth C."/>
            <person name="Imamovic A."/>
            <person name="Larimer J."/>
            <person name="McCowen C."/>
            <person name="Montmayeur A."/>
            <person name="Murphy C."/>
            <person name="Neiman D."/>
            <person name="Pearson M."/>
            <person name="Priest M."/>
            <person name="Roberts A."/>
            <person name="Saif S."/>
            <person name="Shea T."/>
            <person name="Sisk P."/>
            <person name="Sykes S."/>
            <person name="Wortman J."/>
            <person name="Nusbaum C."/>
            <person name="Birren B."/>
        </authorList>
    </citation>
    <scope>NUCLEOTIDE SEQUENCE [LARGE SCALE GENOMIC DNA]</scope>
    <source>
        <strain evidence="3 4">VS20</strain>
    </source>
</reference>
<gene>
    <name evidence="3" type="ORF">SDRG_02184</name>
</gene>
<organism evidence="3 4">
    <name type="scientific">Saprolegnia diclina (strain VS20)</name>
    <dbReference type="NCBI Taxonomy" id="1156394"/>
    <lineage>
        <taxon>Eukaryota</taxon>
        <taxon>Sar</taxon>
        <taxon>Stramenopiles</taxon>
        <taxon>Oomycota</taxon>
        <taxon>Saprolegniomycetes</taxon>
        <taxon>Saprolegniales</taxon>
        <taxon>Saprolegniaceae</taxon>
        <taxon>Saprolegnia</taxon>
    </lineage>
</organism>
<dbReference type="EMBL" id="JH767136">
    <property type="protein sequence ID" value="EQC40281.1"/>
    <property type="molecule type" value="Genomic_DNA"/>
</dbReference>
<dbReference type="RefSeq" id="XP_008605980.1">
    <property type="nucleotide sequence ID" value="XM_008607758.1"/>
</dbReference>
<feature type="region of interest" description="Disordered" evidence="1">
    <location>
        <begin position="100"/>
        <end position="158"/>
    </location>
</feature>
<evidence type="ECO:0000256" key="1">
    <source>
        <dbReference type="SAM" id="MobiDB-lite"/>
    </source>
</evidence>
<feature type="transmembrane region" description="Helical" evidence="2">
    <location>
        <begin position="37"/>
        <end position="58"/>
    </location>
</feature>
<keyword evidence="2" id="KW-1133">Transmembrane helix</keyword>
<keyword evidence="2" id="KW-0812">Transmembrane</keyword>
<feature type="transmembrane region" description="Helical" evidence="2">
    <location>
        <begin position="12"/>
        <end position="31"/>
    </location>
</feature>
<dbReference type="VEuPathDB" id="FungiDB:SDRG_02184"/>
<keyword evidence="2" id="KW-0472">Membrane</keyword>
<sequence>MVASMAGLLASFLRARGVLVLGAAGAALFYLDMLDEAVAFVQSYGWFLLLGAGVVLYADHHLGQLLVRWDVARSLQAANDPNRVDILRIEARKARERQQLELEAQSKAHKEAAAVKKKEVRKPASPPRRSEHDDYNPLTGATSTARYKPSGFARPRGG</sequence>
<dbReference type="Proteomes" id="UP000030762">
    <property type="component" value="Unassembled WGS sequence"/>
</dbReference>
<dbReference type="GeneID" id="19942911"/>
<feature type="compositionally biased region" description="Basic and acidic residues" evidence="1">
    <location>
        <begin position="100"/>
        <end position="117"/>
    </location>
</feature>
<proteinExistence type="predicted"/>
<dbReference type="InParanoid" id="T0QZZ4"/>
<protein>
    <recommendedName>
        <fullName evidence="5">Selenoprotein S</fullName>
    </recommendedName>
</protein>
<evidence type="ECO:0008006" key="5">
    <source>
        <dbReference type="Google" id="ProtNLM"/>
    </source>
</evidence>
<evidence type="ECO:0000256" key="2">
    <source>
        <dbReference type="SAM" id="Phobius"/>
    </source>
</evidence>
<evidence type="ECO:0000313" key="3">
    <source>
        <dbReference type="EMBL" id="EQC40281.1"/>
    </source>
</evidence>
<dbReference type="OrthoDB" id="75792at2759"/>
<dbReference type="OMA" id="HDDYNPL"/>
<name>T0QZZ4_SAPDV</name>
<keyword evidence="4" id="KW-1185">Reference proteome</keyword>
<evidence type="ECO:0000313" key="4">
    <source>
        <dbReference type="Proteomes" id="UP000030762"/>
    </source>
</evidence>